<proteinExistence type="predicted"/>
<keyword evidence="1" id="KW-0472">Membrane</keyword>
<sequence length="86" mass="9252">MTDITESGGYGGGVAEREAFVFVSELVGMVDGAITSMAESCFVCRAEEGGDFFVTDITLDLHFSALCCVYVVECLMVLVCFVLSMR</sequence>
<organism evidence="2 3">
    <name type="scientific">Vigna angularis var. angularis</name>
    <dbReference type="NCBI Taxonomy" id="157739"/>
    <lineage>
        <taxon>Eukaryota</taxon>
        <taxon>Viridiplantae</taxon>
        <taxon>Streptophyta</taxon>
        <taxon>Embryophyta</taxon>
        <taxon>Tracheophyta</taxon>
        <taxon>Spermatophyta</taxon>
        <taxon>Magnoliopsida</taxon>
        <taxon>eudicotyledons</taxon>
        <taxon>Gunneridae</taxon>
        <taxon>Pentapetalae</taxon>
        <taxon>rosids</taxon>
        <taxon>fabids</taxon>
        <taxon>Fabales</taxon>
        <taxon>Fabaceae</taxon>
        <taxon>Papilionoideae</taxon>
        <taxon>50 kb inversion clade</taxon>
        <taxon>NPAAA clade</taxon>
        <taxon>indigoferoid/millettioid clade</taxon>
        <taxon>Phaseoleae</taxon>
        <taxon>Vigna</taxon>
    </lineage>
</organism>
<evidence type="ECO:0000313" key="2">
    <source>
        <dbReference type="EMBL" id="BAT90971.1"/>
    </source>
</evidence>
<reference evidence="2 3" key="1">
    <citation type="journal article" date="2015" name="Sci. Rep.">
        <title>The power of single molecule real-time sequencing technology in the de novo assembly of a eukaryotic genome.</title>
        <authorList>
            <person name="Sakai H."/>
            <person name="Naito K."/>
            <person name="Ogiso-Tanaka E."/>
            <person name="Takahashi Y."/>
            <person name="Iseki K."/>
            <person name="Muto C."/>
            <person name="Satou K."/>
            <person name="Teruya K."/>
            <person name="Shiroma A."/>
            <person name="Shimoji M."/>
            <person name="Hirano T."/>
            <person name="Itoh T."/>
            <person name="Kaga A."/>
            <person name="Tomooka N."/>
        </authorList>
    </citation>
    <scope>NUCLEOTIDE SEQUENCE [LARGE SCALE GENOMIC DNA]</scope>
    <source>
        <strain evidence="3">cv. Shumari</strain>
    </source>
</reference>
<dbReference type="EMBL" id="AP015039">
    <property type="protein sequence ID" value="BAT90971.1"/>
    <property type="molecule type" value="Genomic_DNA"/>
</dbReference>
<dbReference type="Proteomes" id="UP000291084">
    <property type="component" value="Chromosome 6"/>
</dbReference>
<feature type="transmembrane region" description="Helical" evidence="1">
    <location>
        <begin position="61"/>
        <end position="83"/>
    </location>
</feature>
<keyword evidence="1" id="KW-0812">Transmembrane</keyword>
<protein>
    <submittedName>
        <fullName evidence="2">Uncharacterized protein</fullName>
    </submittedName>
</protein>
<name>A0A0S3SDU4_PHAAN</name>
<evidence type="ECO:0000256" key="1">
    <source>
        <dbReference type="SAM" id="Phobius"/>
    </source>
</evidence>
<keyword evidence="3" id="KW-1185">Reference proteome</keyword>
<evidence type="ECO:0000313" key="3">
    <source>
        <dbReference type="Proteomes" id="UP000291084"/>
    </source>
</evidence>
<accession>A0A0S3SDU4</accession>
<keyword evidence="1" id="KW-1133">Transmembrane helix</keyword>
<dbReference type="AlphaFoldDB" id="A0A0S3SDU4"/>
<gene>
    <name evidence="2" type="primary">Vigan.06G227000</name>
    <name evidence="2" type="ORF">VIGAN_06227000</name>
</gene>